<keyword evidence="3" id="KW-1185">Reference proteome</keyword>
<dbReference type="AlphaFoldDB" id="A0A6A6BNY4"/>
<feature type="transmembrane region" description="Helical" evidence="1">
    <location>
        <begin position="193"/>
        <end position="217"/>
    </location>
</feature>
<dbReference type="EMBL" id="ML995478">
    <property type="protein sequence ID" value="KAF2144975.1"/>
    <property type="molecule type" value="Genomic_DNA"/>
</dbReference>
<accession>A0A6A6BNY4</accession>
<gene>
    <name evidence="2" type="ORF">K452DRAFT_133013</name>
</gene>
<evidence type="ECO:0000313" key="2">
    <source>
        <dbReference type="EMBL" id="KAF2144975.1"/>
    </source>
</evidence>
<keyword evidence="1" id="KW-0472">Membrane</keyword>
<dbReference type="RefSeq" id="XP_033400687.1">
    <property type="nucleotide sequence ID" value="XM_033535305.1"/>
</dbReference>
<dbReference type="GeneID" id="54292799"/>
<keyword evidence="1" id="KW-0812">Transmembrane</keyword>
<dbReference type="Proteomes" id="UP000799438">
    <property type="component" value="Unassembled WGS sequence"/>
</dbReference>
<evidence type="ECO:0000256" key="1">
    <source>
        <dbReference type="SAM" id="Phobius"/>
    </source>
</evidence>
<reference evidence="2" key="1">
    <citation type="journal article" date="2020" name="Stud. Mycol.">
        <title>101 Dothideomycetes genomes: a test case for predicting lifestyles and emergence of pathogens.</title>
        <authorList>
            <person name="Haridas S."/>
            <person name="Albert R."/>
            <person name="Binder M."/>
            <person name="Bloem J."/>
            <person name="Labutti K."/>
            <person name="Salamov A."/>
            <person name="Andreopoulos B."/>
            <person name="Baker S."/>
            <person name="Barry K."/>
            <person name="Bills G."/>
            <person name="Bluhm B."/>
            <person name="Cannon C."/>
            <person name="Castanera R."/>
            <person name="Culley D."/>
            <person name="Daum C."/>
            <person name="Ezra D."/>
            <person name="Gonzalez J."/>
            <person name="Henrissat B."/>
            <person name="Kuo A."/>
            <person name="Liang C."/>
            <person name="Lipzen A."/>
            <person name="Lutzoni F."/>
            <person name="Magnuson J."/>
            <person name="Mondo S."/>
            <person name="Nolan M."/>
            <person name="Ohm R."/>
            <person name="Pangilinan J."/>
            <person name="Park H.-J."/>
            <person name="Ramirez L."/>
            <person name="Alfaro M."/>
            <person name="Sun H."/>
            <person name="Tritt A."/>
            <person name="Yoshinaga Y."/>
            <person name="Zwiers L.-H."/>
            <person name="Turgeon B."/>
            <person name="Goodwin S."/>
            <person name="Spatafora J."/>
            <person name="Crous P."/>
            <person name="Grigoriev I."/>
        </authorList>
    </citation>
    <scope>NUCLEOTIDE SEQUENCE</scope>
    <source>
        <strain evidence="2">CBS 121167</strain>
    </source>
</reference>
<feature type="transmembrane region" description="Helical" evidence="1">
    <location>
        <begin position="151"/>
        <end position="172"/>
    </location>
</feature>
<evidence type="ECO:0000313" key="3">
    <source>
        <dbReference type="Proteomes" id="UP000799438"/>
    </source>
</evidence>
<proteinExistence type="predicted"/>
<organism evidence="2 3">
    <name type="scientific">Aplosporella prunicola CBS 121167</name>
    <dbReference type="NCBI Taxonomy" id="1176127"/>
    <lineage>
        <taxon>Eukaryota</taxon>
        <taxon>Fungi</taxon>
        <taxon>Dikarya</taxon>
        <taxon>Ascomycota</taxon>
        <taxon>Pezizomycotina</taxon>
        <taxon>Dothideomycetes</taxon>
        <taxon>Dothideomycetes incertae sedis</taxon>
        <taxon>Botryosphaeriales</taxon>
        <taxon>Aplosporellaceae</taxon>
        <taxon>Aplosporella</taxon>
    </lineage>
</organism>
<keyword evidence="1" id="KW-1133">Transmembrane helix</keyword>
<protein>
    <submittedName>
        <fullName evidence="2">Uncharacterized protein</fullName>
    </submittedName>
</protein>
<name>A0A6A6BNY4_9PEZI</name>
<sequence>MACRVGACAWRRVWRAGRGIRAGIGAPCASVYVCKEGVGRGSCFGFWVLWWWCGVVCGCGFGGWMDGLVDREGGLLLAGAARLIRKSGSALAVGDSAECAVSNSSGCGLVAVCGKGIGAEFSWSIVLCWVKGLLRAGIGAVEDVEMGEMSFGFVVMWLLVGWGMYFGLWRLLFSTTALQLSESARVGLQPQSLLGALALTTSLLLLVRLLLWLLVFLL</sequence>
<feature type="transmembrane region" description="Helical" evidence="1">
    <location>
        <begin position="44"/>
        <end position="65"/>
    </location>
</feature>